<organism evidence="2 3">
    <name type="scientific">Pleurodeles waltl</name>
    <name type="common">Iberian ribbed newt</name>
    <dbReference type="NCBI Taxonomy" id="8319"/>
    <lineage>
        <taxon>Eukaryota</taxon>
        <taxon>Metazoa</taxon>
        <taxon>Chordata</taxon>
        <taxon>Craniata</taxon>
        <taxon>Vertebrata</taxon>
        <taxon>Euteleostomi</taxon>
        <taxon>Amphibia</taxon>
        <taxon>Batrachia</taxon>
        <taxon>Caudata</taxon>
        <taxon>Salamandroidea</taxon>
        <taxon>Salamandridae</taxon>
        <taxon>Pleurodelinae</taxon>
        <taxon>Pleurodeles</taxon>
    </lineage>
</organism>
<dbReference type="AlphaFoldDB" id="A0AAV7QH46"/>
<evidence type="ECO:0000313" key="3">
    <source>
        <dbReference type="Proteomes" id="UP001066276"/>
    </source>
</evidence>
<feature type="region of interest" description="Disordered" evidence="1">
    <location>
        <begin position="35"/>
        <end position="72"/>
    </location>
</feature>
<gene>
    <name evidence="2" type="ORF">NDU88_005908</name>
</gene>
<proteinExistence type="predicted"/>
<evidence type="ECO:0000313" key="2">
    <source>
        <dbReference type="EMBL" id="KAJ1139538.1"/>
    </source>
</evidence>
<reference evidence="2" key="1">
    <citation type="journal article" date="2022" name="bioRxiv">
        <title>Sequencing and chromosome-scale assembly of the giantPleurodeles waltlgenome.</title>
        <authorList>
            <person name="Brown T."/>
            <person name="Elewa A."/>
            <person name="Iarovenko S."/>
            <person name="Subramanian E."/>
            <person name="Araus A.J."/>
            <person name="Petzold A."/>
            <person name="Susuki M."/>
            <person name="Suzuki K.-i.T."/>
            <person name="Hayashi T."/>
            <person name="Toyoda A."/>
            <person name="Oliveira C."/>
            <person name="Osipova E."/>
            <person name="Leigh N.D."/>
            <person name="Simon A."/>
            <person name="Yun M.H."/>
        </authorList>
    </citation>
    <scope>NUCLEOTIDE SEQUENCE</scope>
    <source>
        <strain evidence="2">20211129_DDA</strain>
        <tissue evidence="2">Liver</tissue>
    </source>
</reference>
<protein>
    <submittedName>
        <fullName evidence="2">Uncharacterized protein</fullName>
    </submittedName>
</protein>
<accession>A0AAV7QH46</accession>
<sequence length="96" mass="10362">MEIRMPHVPVAAARENYLQRFAALRRGVVPVVGGLPPRLGTSPRSDAASPGSGPCQRGKAFPPSSRSARGAALPSRNVQIFNWGGDRRLKSPRSRF</sequence>
<comment type="caution">
    <text evidence="2">The sequence shown here is derived from an EMBL/GenBank/DDBJ whole genome shotgun (WGS) entry which is preliminary data.</text>
</comment>
<evidence type="ECO:0000256" key="1">
    <source>
        <dbReference type="SAM" id="MobiDB-lite"/>
    </source>
</evidence>
<keyword evidence="3" id="KW-1185">Reference proteome</keyword>
<dbReference type="Proteomes" id="UP001066276">
    <property type="component" value="Chromosome 6"/>
</dbReference>
<dbReference type="EMBL" id="JANPWB010000010">
    <property type="protein sequence ID" value="KAJ1139538.1"/>
    <property type="molecule type" value="Genomic_DNA"/>
</dbReference>
<name>A0AAV7QH46_PLEWA</name>